<dbReference type="RefSeq" id="WP_269311912.1">
    <property type="nucleotide sequence ID" value="NZ_CP114052.1"/>
</dbReference>
<keyword evidence="2" id="KW-1185">Reference proteome</keyword>
<gene>
    <name evidence="1" type="ORF">O0R46_01850</name>
</gene>
<proteinExistence type="predicted"/>
<evidence type="ECO:0000313" key="1">
    <source>
        <dbReference type="EMBL" id="WAW15218.1"/>
    </source>
</evidence>
<accession>A0ABY7JST1</accession>
<reference evidence="1" key="1">
    <citation type="submission" date="2022-12" db="EMBL/GenBank/DDBJ databases">
        <title>Peptostreptococcus.</title>
        <authorList>
            <person name="Lee S.H."/>
        </authorList>
    </citation>
    <scope>NUCLEOTIDE SEQUENCE</scope>
    <source>
        <strain evidence="1">CBA3647</strain>
    </source>
</reference>
<name>A0ABY7JST1_9FIRM</name>
<dbReference type="EMBL" id="CP114052">
    <property type="protein sequence ID" value="WAW15218.1"/>
    <property type="molecule type" value="Genomic_DNA"/>
</dbReference>
<organism evidence="1 2">
    <name type="scientific">Peptostreptococcus equinus</name>
    <dbReference type="NCBI Taxonomy" id="3003601"/>
    <lineage>
        <taxon>Bacteria</taxon>
        <taxon>Bacillati</taxon>
        <taxon>Bacillota</taxon>
        <taxon>Clostridia</taxon>
        <taxon>Peptostreptococcales</taxon>
        <taxon>Peptostreptococcaceae</taxon>
        <taxon>Peptostreptococcus</taxon>
    </lineage>
</organism>
<evidence type="ECO:0000313" key="2">
    <source>
        <dbReference type="Proteomes" id="UP001164187"/>
    </source>
</evidence>
<protein>
    <submittedName>
        <fullName evidence="1">DUF4364 family protein</fullName>
    </submittedName>
</protein>
<sequence>MFENSTDDLILEKLLVLYTLNNIKKDINSTQLTQIILETEVMDYFTLQTLVPKIIEANFITTYNKYNTDLYAITRSGMEVLIYFQNRIPDIFKKKIDAYLIENEEELYSEHLKKQANYIVQSDTTCIVTLLAIKGKNDMMSINLNVDNEEIAKSICNSWTNELSDKYEEILSILQK</sequence>
<dbReference type="InterPro" id="IPR025374">
    <property type="entry name" value="DUF4364"/>
</dbReference>
<dbReference type="Pfam" id="PF14277">
    <property type="entry name" value="DUF4364"/>
    <property type="match status" value="1"/>
</dbReference>
<dbReference type="Proteomes" id="UP001164187">
    <property type="component" value="Chromosome"/>
</dbReference>